<protein>
    <submittedName>
        <fullName evidence="1">Uncharacterized protein</fullName>
    </submittedName>
</protein>
<evidence type="ECO:0000313" key="1">
    <source>
        <dbReference type="EMBL" id="BCM83044.1"/>
    </source>
</evidence>
<dbReference type="EMBL" id="AP024145">
    <property type="protein sequence ID" value="BCM83044.1"/>
    <property type="molecule type" value="Genomic_DNA"/>
</dbReference>
<proteinExistence type="predicted"/>
<dbReference type="Proteomes" id="UP000663508">
    <property type="component" value="Chromosome"/>
</dbReference>
<organism evidence="1 2">
    <name type="scientific">Methylobacterium indicum</name>
    <dbReference type="NCBI Taxonomy" id="1775910"/>
    <lineage>
        <taxon>Bacteria</taxon>
        <taxon>Pseudomonadati</taxon>
        <taxon>Pseudomonadota</taxon>
        <taxon>Alphaproteobacteria</taxon>
        <taxon>Hyphomicrobiales</taxon>
        <taxon>Methylobacteriaceae</taxon>
        <taxon>Methylobacterium</taxon>
    </lineage>
</organism>
<sequence>MGAGEGRRVKRVLAAPGLTLGLTLGLALGLVAGPAAAQKKPPVRGAPEKAAVPAKVVACGSLANLRILMAETGGDQTAIKARLADPKADHLGCARFGPDRIEGNAERVVIGGTAYDCLRVKESSLCRWALSGVPAEAP</sequence>
<dbReference type="AlphaFoldDB" id="A0A8H8WRL6"/>
<name>A0A8H8WRL6_9HYPH</name>
<gene>
    <name evidence="1" type="ORF">mvi_15050</name>
</gene>
<evidence type="ECO:0000313" key="2">
    <source>
        <dbReference type="Proteomes" id="UP000663508"/>
    </source>
</evidence>
<dbReference type="KEGG" id="mind:mvi_15050"/>
<accession>A0A8H8WRL6</accession>
<reference evidence="1" key="1">
    <citation type="submission" date="2020-11" db="EMBL/GenBank/DDBJ databases">
        <title>Complete genome sequence of a novel pathogenic Methylobacterium strain isolated from rice in Vietnam.</title>
        <authorList>
            <person name="Lai K."/>
            <person name="Okazaki S."/>
            <person name="Higashi K."/>
            <person name="Mori H."/>
            <person name="Toyoda A."/>
            <person name="Kurokawa K."/>
        </authorList>
    </citation>
    <scope>NUCLEOTIDE SEQUENCE</scope>
    <source>
        <strain evidence="1">VL1</strain>
    </source>
</reference>